<protein>
    <submittedName>
        <fullName evidence="1">Uncharacterized protein</fullName>
    </submittedName>
</protein>
<dbReference type="AlphaFoldDB" id="A0AAV7V4A6"/>
<reference evidence="1" key="1">
    <citation type="journal article" date="2022" name="bioRxiv">
        <title>Sequencing and chromosome-scale assembly of the giantPleurodeles waltlgenome.</title>
        <authorList>
            <person name="Brown T."/>
            <person name="Elewa A."/>
            <person name="Iarovenko S."/>
            <person name="Subramanian E."/>
            <person name="Araus A.J."/>
            <person name="Petzold A."/>
            <person name="Susuki M."/>
            <person name="Suzuki K.-i.T."/>
            <person name="Hayashi T."/>
            <person name="Toyoda A."/>
            <person name="Oliveira C."/>
            <person name="Osipova E."/>
            <person name="Leigh N.D."/>
            <person name="Simon A."/>
            <person name="Yun M.H."/>
        </authorList>
    </citation>
    <scope>NUCLEOTIDE SEQUENCE</scope>
    <source>
        <strain evidence="1">20211129_DDA</strain>
        <tissue evidence="1">Liver</tissue>
    </source>
</reference>
<keyword evidence="2" id="KW-1185">Reference proteome</keyword>
<organism evidence="1 2">
    <name type="scientific">Pleurodeles waltl</name>
    <name type="common">Iberian ribbed newt</name>
    <dbReference type="NCBI Taxonomy" id="8319"/>
    <lineage>
        <taxon>Eukaryota</taxon>
        <taxon>Metazoa</taxon>
        <taxon>Chordata</taxon>
        <taxon>Craniata</taxon>
        <taxon>Vertebrata</taxon>
        <taxon>Euteleostomi</taxon>
        <taxon>Amphibia</taxon>
        <taxon>Batrachia</taxon>
        <taxon>Caudata</taxon>
        <taxon>Salamandroidea</taxon>
        <taxon>Salamandridae</taxon>
        <taxon>Pleurodelinae</taxon>
        <taxon>Pleurodeles</taxon>
    </lineage>
</organism>
<gene>
    <name evidence="1" type="ORF">NDU88_004387</name>
</gene>
<dbReference type="EMBL" id="JANPWB010000004">
    <property type="protein sequence ID" value="KAJ1195105.1"/>
    <property type="molecule type" value="Genomic_DNA"/>
</dbReference>
<dbReference type="Proteomes" id="UP001066276">
    <property type="component" value="Chromosome 2_2"/>
</dbReference>
<proteinExistence type="predicted"/>
<name>A0AAV7V4A6_PLEWA</name>
<comment type="caution">
    <text evidence="1">The sequence shown here is derived from an EMBL/GenBank/DDBJ whole genome shotgun (WGS) entry which is preliminary data.</text>
</comment>
<sequence>MDRRPVRYHFTGVWHRLQGLVAGEMSLHGCGLDPTGDSRPVRYHVMVCATYFSEPRPKTYHFMGVQDAAVTQRHITTQILQGLTTSEISCDVIGGCHRLQGPEAVEISPHRRVP</sequence>
<evidence type="ECO:0000313" key="1">
    <source>
        <dbReference type="EMBL" id="KAJ1195105.1"/>
    </source>
</evidence>
<evidence type="ECO:0000313" key="2">
    <source>
        <dbReference type="Proteomes" id="UP001066276"/>
    </source>
</evidence>
<accession>A0AAV7V4A6</accession>